<keyword evidence="6" id="KW-0029">Amino-acid transport</keyword>
<evidence type="ECO:0000256" key="8">
    <source>
        <dbReference type="ARBA" id="ARBA00023136"/>
    </source>
</evidence>
<evidence type="ECO:0000256" key="4">
    <source>
        <dbReference type="ARBA" id="ARBA00022475"/>
    </source>
</evidence>
<feature type="domain" description="ABC transmembrane type-1" evidence="10">
    <location>
        <begin position="93"/>
        <end position="385"/>
    </location>
</feature>
<dbReference type="eggNOG" id="COG4597">
    <property type="taxonomic scope" value="Bacteria"/>
</dbReference>
<reference evidence="12" key="1">
    <citation type="journal article" date="2014" name="BMC Genomics">
        <title>Genome sequencing of two Neorhizobium galegae strains reveals a noeT gene responsible for the unusual acetylation of the nodulation factors.</title>
        <authorList>
            <person name="Osterman J."/>
            <person name="Marsh J."/>
            <person name="Laine P.K."/>
            <person name="Zeng Z."/>
            <person name="Alatalo E."/>
            <person name="Sullivan J.T."/>
            <person name="Young J.P."/>
            <person name="Thomas-Oates J."/>
            <person name="Paulin L."/>
            <person name="Lindstrom K."/>
        </authorList>
    </citation>
    <scope>NUCLEOTIDE SEQUENCE [LARGE SCALE GENOMIC DNA]</scope>
    <source>
        <strain evidence="12">HAMBI 540</strain>
    </source>
</reference>
<evidence type="ECO:0000259" key="10">
    <source>
        <dbReference type="PROSITE" id="PS50928"/>
    </source>
</evidence>
<dbReference type="GO" id="GO:0043190">
    <property type="term" value="C:ATP-binding cassette (ABC) transporter complex"/>
    <property type="evidence" value="ECO:0007669"/>
    <property type="project" value="InterPro"/>
</dbReference>
<dbReference type="InterPro" id="IPR043429">
    <property type="entry name" value="ArtM/GltK/GlnP/TcyL/YhdX-like"/>
</dbReference>
<dbReference type="Gene3D" id="1.10.3720.10">
    <property type="entry name" value="MetI-like"/>
    <property type="match status" value="2"/>
</dbReference>
<name>A0A068SN77_NEOGA</name>
<dbReference type="PANTHER" id="PTHR30614:SF37">
    <property type="entry name" value="AMINO-ACID ABC TRANSPORTER PERMEASE PROTEIN YHDX-RELATED"/>
    <property type="match status" value="1"/>
</dbReference>
<accession>A0A068SN77</accession>
<gene>
    <name evidence="11" type="ORF">RG540_CH15600</name>
</gene>
<dbReference type="PANTHER" id="PTHR30614">
    <property type="entry name" value="MEMBRANE COMPONENT OF AMINO ACID ABC TRANSPORTER"/>
    <property type="match status" value="1"/>
</dbReference>
<dbReference type="PROSITE" id="PS50928">
    <property type="entry name" value="ABC_TM1"/>
    <property type="match status" value="1"/>
</dbReference>
<evidence type="ECO:0000256" key="5">
    <source>
        <dbReference type="ARBA" id="ARBA00022692"/>
    </source>
</evidence>
<evidence type="ECO:0000313" key="12">
    <source>
        <dbReference type="Proteomes" id="UP000028181"/>
    </source>
</evidence>
<evidence type="ECO:0000256" key="7">
    <source>
        <dbReference type="ARBA" id="ARBA00022989"/>
    </source>
</evidence>
<evidence type="ECO:0000256" key="3">
    <source>
        <dbReference type="ARBA" id="ARBA00022448"/>
    </source>
</evidence>
<dbReference type="NCBIfam" id="TIGR01726">
    <property type="entry name" value="HEQRo_perm_3TM"/>
    <property type="match status" value="1"/>
</dbReference>
<dbReference type="HOGENOM" id="CLU_019602_8_0_5"/>
<feature type="transmembrane region" description="Helical" evidence="9">
    <location>
        <begin position="88"/>
        <end position="116"/>
    </location>
</feature>
<dbReference type="InterPro" id="IPR035906">
    <property type="entry name" value="MetI-like_sf"/>
</dbReference>
<evidence type="ECO:0000256" key="9">
    <source>
        <dbReference type="RuleBase" id="RU363032"/>
    </source>
</evidence>
<dbReference type="GO" id="GO:0006865">
    <property type="term" value="P:amino acid transport"/>
    <property type="evidence" value="ECO:0007669"/>
    <property type="project" value="UniProtKB-KW"/>
</dbReference>
<dbReference type="PATRIC" id="fig|1028800.3.peg.1566"/>
<dbReference type="GeneID" id="24256889"/>
<protein>
    <submittedName>
        <fullName evidence="11">Probable general l-amino acid transport permease abc transporter protein</fullName>
    </submittedName>
</protein>
<keyword evidence="7 9" id="KW-1133">Transmembrane helix</keyword>
<feature type="transmembrane region" description="Helical" evidence="9">
    <location>
        <begin position="262"/>
        <end position="282"/>
    </location>
</feature>
<proteinExistence type="inferred from homology"/>
<dbReference type="SUPFAM" id="SSF161098">
    <property type="entry name" value="MetI-like"/>
    <property type="match status" value="2"/>
</dbReference>
<sequence>MTDHAAIAPSEARTLRSYIYDPKIRAIFFQILTLVIVVGVGWSIFDNTVANLARSGTASGYQFLKGRAGFDIGASLIDYSSDSTYGRAILVGFLNTILVAFFGIITATTIGFIIGIGRLSKNWLIAKLCTVYVEVFRNIPVLLIIFFWYKGVLSSLPQVRDSVKLPLGMVLNNRGLAFPRPVWGDAAWVIPIALLVAIVATFFVARWAKQRQMRTGKQFHTIWTAIGLIVGLPVLVFLAAGAPLTFDFPIAGRFNLSGGSVIAPEFVALYLALSFYTASFIAETIRAGIRAVAKGQSEAAAALGLQPATTTRLVVVPQAMRVIIPPLTSQYLNLTKNSSLGIAVGFPELVATGGTTMNQTGQAIEVVSIWLVVYLSISITTSLFMNWFNSKMALVER</sequence>
<keyword evidence="8 9" id="KW-0472">Membrane</keyword>
<dbReference type="OrthoDB" id="9808531at2"/>
<dbReference type="CDD" id="cd06261">
    <property type="entry name" value="TM_PBP2"/>
    <property type="match status" value="2"/>
</dbReference>
<feature type="transmembrane region" description="Helical" evidence="9">
    <location>
        <begin position="26"/>
        <end position="45"/>
    </location>
</feature>
<dbReference type="Proteomes" id="UP000028181">
    <property type="component" value="Chromosome I"/>
</dbReference>
<dbReference type="GO" id="GO:0022857">
    <property type="term" value="F:transmembrane transporter activity"/>
    <property type="evidence" value="ECO:0007669"/>
    <property type="project" value="InterPro"/>
</dbReference>
<keyword evidence="5 9" id="KW-0812">Transmembrane</keyword>
<comment type="subcellular location">
    <subcellularLocation>
        <location evidence="1">Cell inner membrane</location>
        <topology evidence="1">Multi-pass membrane protein</topology>
    </subcellularLocation>
    <subcellularLocation>
        <location evidence="9">Cell membrane</location>
        <topology evidence="9">Multi-pass membrane protein</topology>
    </subcellularLocation>
</comment>
<keyword evidence="3 9" id="KW-0813">Transport</keyword>
<evidence type="ECO:0000256" key="1">
    <source>
        <dbReference type="ARBA" id="ARBA00004429"/>
    </source>
</evidence>
<dbReference type="RefSeq" id="WP_038586306.1">
    <property type="nucleotide sequence ID" value="NZ_HG938353.1"/>
</dbReference>
<dbReference type="Pfam" id="PF00528">
    <property type="entry name" value="BPD_transp_1"/>
    <property type="match status" value="1"/>
</dbReference>
<feature type="transmembrane region" description="Helical" evidence="9">
    <location>
        <begin position="186"/>
        <end position="208"/>
    </location>
</feature>
<keyword evidence="4" id="KW-1003">Cell membrane</keyword>
<organism evidence="11 12">
    <name type="scientific">Neorhizobium galegae bv. orientalis str. HAMBI 540</name>
    <dbReference type="NCBI Taxonomy" id="1028800"/>
    <lineage>
        <taxon>Bacteria</taxon>
        <taxon>Pseudomonadati</taxon>
        <taxon>Pseudomonadota</taxon>
        <taxon>Alphaproteobacteria</taxon>
        <taxon>Hyphomicrobiales</taxon>
        <taxon>Rhizobiaceae</taxon>
        <taxon>Rhizobium/Agrobacterium group</taxon>
        <taxon>Neorhizobium</taxon>
    </lineage>
</organism>
<feature type="transmembrane region" description="Helical" evidence="9">
    <location>
        <begin position="220"/>
        <end position="242"/>
    </location>
</feature>
<evidence type="ECO:0000313" key="11">
    <source>
        <dbReference type="EMBL" id="CDN47732.1"/>
    </source>
</evidence>
<keyword evidence="12" id="KW-1185">Reference proteome</keyword>
<evidence type="ECO:0000256" key="2">
    <source>
        <dbReference type="ARBA" id="ARBA00010072"/>
    </source>
</evidence>
<evidence type="ECO:0000256" key="6">
    <source>
        <dbReference type="ARBA" id="ARBA00022970"/>
    </source>
</evidence>
<dbReference type="InterPro" id="IPR010065">
    <property type="entry name" value="AA_ABC_transptr_permease_3TM"/>
</dbReference>
<feature type="transmembrane region" description="Helical" evidence="9">
    <location>
        <begin position="128"/>
        <end position="149"/>
    </location>
</feature>
<comment type="similarity">
    <text evidence="2">Belongs to the binding-protein-dependent transport system permease family. HisMQ subfamily.</text>
</comment>
<dbReference type="EMBL" id="HG938353">
    <property type="protein sequence ID" value="CDN47732.1"/>
    <property type="molecule type" value="Genomic_DNA"/>
</dbReference>
<feature type="transmembrane region" description="Helical" evidence="9">
    <location>
        <begin position="367"/>
        <end position="388"/>
    </location>
</feature>
<dbReference type="InterPro" id="IPR000515">
    <property type="entry name" value="MetI-like"/>
</dbReference>
<dbReference type="AlphaFoldDB" id="A0A068SN77"/>
<dbReference type="KEGG" id="ngg:RG540_CH15600"/>